<protein>
    <recommendedName>
        <fullName evidence="15">Glycosyltransferase 2-like domain-containing protein</fullName>
    </recommendedName>
</protein>
<reference evidence="14" key="2">
    <citation type="submission" date="2013-12" db="EMBL/GenBank/DDBJ databases">
        <authorList>
            <person name="Yu Y."/>
            <person name="Lee S."/>
            <person name="de Baynast K."/>
            <person name="Wissotski M."/>
            <person name="Liu L."/>
            <person name="Talag J."/>
            <person name="Goicoechea J."/>
            <person name="Angelova A."/>
            <person name="Jetty R."/>
            <person name="Kudrna D."/>
            <person name="Golser W."/>
            <person name="Rivera L."/>
            <person name="Zhang J."/>
            <person name="Wing R."/>
        </authorList>
    </citation>
    <scope>NUCLEOTIDE SEQUENCE</scope>
</reference>
<dbReference type="eggNOG" id="ENOG502QU14">
    <property type="taxonomic scope" value="Eukaryota"/>
</dbReference>
<feature type="transmembrane region" description="Helical" evidence="12">
    <location>
        <begin position="638"/>
        <end position="657"/>
    </location>
</feature>
<evidence type="ECO:0000256" key="7">
    <source>
        <dbReference type="ARBA" id="ARBA00023136"/>
    </source>
</evidence>
<dbReference type="Proteomes" id="UP000032180">
    <property type="component" value="Chromosome 7"/>
</dbReference>
<evidence type="ECO:0000256" key="3">
    <source>
        <dbReference type="ARBA" id="ARBA00022679"/>
    </source>
</evidence>
<dbReference type="GO" id="GO:0071669">
    <property type="term" value="P:plant-type cell wall organization or biogenesis"/>
    <property type="evidence" value="ECO:0007669"/>
    <property type="project" value="UniProtKB-ARBA"/>
</dbReference>
<dbReference type="STRING" id="77586.A0A0D9X059"/>
<keyword evidence="4 12" id="KW-0812">Transmembrane</keyword>
<dbReference type="InterPro" id="IPR029044">
    <property type="entry name" value="Nucleotide-diphossugar_trans"/>
</dbReference>
<sequence length="895" mass="98892">MAPSSAAGRGGGNAGLADPLLAAGDIDGARQVGGDAKDKYWVPAEEEDELICHGGGLGDGRQPPLLYRTFRVSGVLLHPYRLLTLIRLIAVILFLVWRMKHRSSDAMWLWWISVAGDFWFGVTWLLNQASKLNPIKRVPNLSLLKQYLDDDDRLLPAIDVFINTVDPIDEPMLYTMNSVLSILATDYPADRHATYFSDDGASLVHYEGLLETARFAAAVWVPFCRKHRVEPRAPEFYFAAAKAAGTYEGLAPEEFVGDRRIVRREYEEFKARLDAIFAVIPQRSEAGDGGGNDKGRSVKATLMADGTQWPGTWTEPAENHKKGQHAGIVKVVLSHPNDEPQLGKPASSESDHAMDFSAVDIRVPMLVYIAREKRPGYDHQKKAGAMNVQLRVSALLTNAPFVINFDGDHYINNSQAFRAAMCFMLDARHGDDTAFVQFPQRFDEVDPTDRYCNHNRVFFDATLLGLNGVQGPSYVGTGCLFRRVALYGTDPPRWRPNDDAKAIGCTAKYGNSMPFISTISSDCSIASLPAMAELEDVAKCAYEDGTDWGRDVGWVYDVATEDVVTGFRLHRKGWRSMYCAMEPDAFRGTAPINLTERLYQILRWSGGSLEMFFSRNCPLLAGRRLRAMQRVAYTNMTAYPVSALFIVVYDLLPVVWLSYHHRRRGGEFHIQKPFPEYVAYLVAVIAMIEVIGVVEIKWAGLTMLDWWRNEQFYMIGATGVYPTAVLHILLKRVFGMKGVRFKLTAKQLAVGGARERFAEMYDVHWAPLLFPTMVVMAVNVVAIGAATGKAVVGGWTAAQVAGGWTAVQIAGALVGLLFNVWILVLLYPFALGIMGSWSKRPWALLALLVAACAAVAAGFVAVHAVIAAGFGPSWLGWSRGASVCVTAVLPSGWRV</sequence>
<dbReference type="Gramene" id="LPERR07G15600.1">
    <property type="protein sequence ID" value="LPERR07G15600.1"/>
    <property type="gene ID" value="LPERR07G15600"/>
</dbReference>
<reference evidence="13 14" key="1">
    <citation type="submission" date="2012-08" db="EMBL/GenBank/DDBJ databases">
        <title>Oryza genome evolution.</title>
        <authorList>
            <person name="Wing R.A."/>
        </authorList>
    </citation>
    <scope>NUCLEOTIDE SEQUENCE</scope>
</reference>
<dbReference type="FunFam" id="3.90.550.10:FF:000027">
    <property type="entry name" value="Cellulose synthase-like protein D4"/>
    <property type="match status" value="1"/>
</dbReference>
<dbReference type="Gene3D" id="3.90.550.10">
    <property type="entry name" value="Spore Coat Polysaccharide Biosynthesis Protein SpsA, Chain A"/>
    <property type="match status" value="1"/>
</dbReference>
<keyword evidence="3" id="KW-0808">Transferase</keyword>
<keyword evidence="6" id="KW-0333">Golgi apparatus</keyword>
<evidence type="ECO:0000256" key="10">
    <source>
        <dbReference type="PIRSR" id="PIRSR605150-2"/>
    </source>
</evidence>
<feature type="binding site" evidence="10">
    <location>
        <position position="199"/>
    </location>
    <ligand>
        <name>UDP-alpha-D-glucose</name>
        <dbReference type="ChEBI" id="CHEBI:58885"/>
    </ligand>
</feature>
<evidence type="ECO:0000256" key="4">
    <source>
        <dbReference type="ARBA" id="ARBA00022692"/>
    </source>
</evidence>
<keyword evidence="5 12" id="KW-1133">Transmembrane helix</keyword>
<feature type="transmembrane region" description="Helical" evidence="12">
    <location>
        <begin position="842"/>
        <end position="868"/>
    </location>
</feature>
<evidence type="ECO:0008006" key="15">
    <source>
        <dbReference type="Google" id="ProtNLM"/>
    </source>
</evidence>
<dbReference type="GO" id="GO:0000139">
    <property type="term" value="C:Golgi membrane"/>
    <property type="evidence" value="ECO:0007669"/>
    <property type="project" value="UniProtKB-SubCell"/>
</dbReference>
<dbReference type="GO" id="GO:0016760">
    <property type="term" value="F:cellulose synthase (UDP-forming) activity"/>
    <property type="evidence" value="ECO:0007669"/>
    <property type="project" value="InterPro"/>
</dbReference>
<evidence type="ECO:0000256" key="2">
    <source>
        <dbReference type="ARBA" id="ARBA00022676"/>
    </source>
</evidence>
<feature type="transmembrane region" description="Helical" evidence="12">
    <location>
        <begin position="78"/>
        <end position="96"/>
    </location>
</feature>
<feature type="binding site" evidence="11">
    <location>
        <position position="406"/>
    </location>
    <ligand>
        <name>Mn(2+)</name>
        <dbReference type="ChEBI" id="CHEBI:29035"/>
    </ligand>
</feature>
<keyword evidence="14" id="KW-1185">Reference proteome</keyword>
<organism evidence="13 14">
    <name type="scientific">Leersia perrieri</name>
    <dbReference type="NCBI Taxonomy" id="77586"/>
    <lineage>
        <taxon>Eukaryota</taxon>
        <taxon>Viridiplantae</taxon>
        <taxon>Streptophyta</taxon>
        <taxon>Embryophyta</taxon>
        <taxon>Tracheophyta</taxon>
        <taxon>Spermatophyta</taxon>
        <taxon>Magnoliopsida</taxon>
        <taxon>Liliopsida</taxon>
        <taxon>Poales</taxon>
        <taxon>Poaceae</taxon>
        <taxon>BOP clade</taxon>
        <taxon>Oryzoideae</taxon>
        <taxon>Oryzeae</taxon>
        <taxon>Oryzinae</taxon>
        <taxon>Leersia</taxon>
    </lineage>
</organism>
<dbReference type="GO" id="GO:0071555">
    <property type="term" value="P:cell wall organization"/>
    <property type="evidence" value="ECO:0007669"/>
    <property type="project" value="UniProtKB-KW"/>
</dbReference>
<dbReference type="GO" id="GO:0030244">
    <property type="term" value="P:cellulose biosynthetic process"/>
    <property type="evidence" value="ECO:0007669"/>
    <property type="project" value="InterPro"/>
</dbReference>
<evidence type="ECO:0000256" key="6">
    <source>
        <dbReference type="ARBA" id="ARBA00023034"/>
    </source>
</evidence>
<dbReference type="PANTHER" id="PTHR13301">
    <property type="entry name" value="X-BOX TRANSCRIPTION FACTOR-RELATED"/>
    <property type="match status" value="1"/>
</dbReference>
<evidence type="ECO:0000313" key="14">
    <source>
        <dbReference type="Proteomes" id="UP000032180"/>
    </source>
</evidence>
<evidence type="ECO:0000256" key="12">
    <source>
        <dbReference type="SAM" id="Phobius"/>
    </source>
</evidence>
<feature type="transmembrane region" description="Helical" evidence="12">
    <location>
        <begin position="108"/>
        <end position="126"/>
    </location>
</feature>
<evidence type="ECO:0000256" key="9">
    <source>
        <dbReference type="PIRSR" id="PIRSR605150-1"/>
    </source>
</evidence>
<dbReference type="SUPFAM" id="SSF53448">
    <property type="entry name" value="Nucleotide-diphospho-sugar transferases"/>
    <property type="match status" value="1"/>
</dbReference>
<dbReference type="Pfam" id="PF03552">
    <property type="entry name" value="Cellulose_synt"/>
    <property type="match status" value="2"/>
</dbReference>
<evidence type="ECO:0000256" key="8">
    <source>
        <dbReference type="ARBA" id="ARBA00023316"/>
    </source>
</evidence>
<name>A0A0D9X059_9ORYZ</name>
<feature type="active site" evidence="9">
    <location>
        <position position="562"/>
    </location>
</feature>
<reference evidence="13" key="3">
    <citation type="submission" date="2015-04" db="UniProtKB">
        <authorList>
            <consortium name="EnsemblPlants"/>
        </authorList>
    </citation>
    <scope>IDENTIFICATION</scope>
</reference>
<feature type="active site" evidence="9">
    <location>
        <position position="199"/>
    </location>
</feature>
<evidence type="ECO:0000313" key="13">
    <source>
        <dbReference type="EnsemblPlants" id="LPERR07G15600.1"/>
    </source>
</evidence>
<keyword evidence="8" id="KW-0961">Cell wall biogenesis/degradation</keyword>
<feature type="binding site" evidence="11">
    <location>
        <position position="382"/>
    </location>
    <ligand>
        <name>Mn(2+)</name>
        <dbReference type="ChEBI" id="CHEBI:29035"/>
    </ligand>
</feature>
<evidence type="ECO:0000256" key="1">
    <source>
        <dbReference type="ARBA" id="ARBA00004653"/>
    </source>
</evidence>
<feature type="binding site" evidence="10">
    <location>
        <position position="170"/>
    </location>
    <ligand>
        <name>UDP-alpha-D-glucose</name>
        <dbReference type="ChEBI" id="CHEBI:58885"/>
    </ligand>
</feature>
<feature type="binding site" evidence="10">
    <location>
        <position position="381"/>
    </location>
    <ligand>
        <name>UDP-alpha-D-glucose</name>
        <dbReference type="ChEBI" id="CHEBI:58885"/>
    </ligand>
</feature>
<feature type="transmembrane region" description="Helical" evidence="12">
    <location>
        <begin position="712"/>
        <end position="730"/>
    </location>
</feature>
<dbReference type="HOGENOM" id="CLU_001418_3_1_1"/>
<feature type="transmembrane region" description="Helical" evidence="12">
    <location>
        <begin position="806"/>
        <end position="830"/>
    </location>
</feature>
<dbReference type="AlphaFoldDB" id="A0A0D9X059"/>
<evidence type="ECO:0000256" key="5">
    <source>
        <dbReference type="ARBA" id="ARBA00022989"/>
    </source>
</evidence>
<keyword evidence="2" id="KW-0328">Glycosyltransferase</keyword>
<dbReference type="InterPro" id="IPR005150">
    <property type="entry name" value="Cellulose_synth"/>
</dbReference>
<comment type="subcellular location">
    <subcellularLocation>
        <location evidence="1">Golgi apparatus membrane</location>
        <topology evidence="1">Multi-pass membrane protein</topology>
    </subcellularLocation>
</comment>
<feature type="transmembrane region" description="Helical" evidence="12">
    <location>
        <begin position="765"/>
        <end position="786"/>
    </location>
</feature>
<dbReference type="EnsemblPlants" id="LPERR07G15600.1">
    <property type="protein sequence ID" value="LPERR07G15600.1"/>
    <property type="gene ID" value="LPERR07G15600"/>
</dbReference>
<feature type="transmembrane region" description="Helical" evidence="12">
    <location>
        <begin position="677"/>
        <end position="700"/>
    </location>
</feature>
<evidence type="ECO:0000256" key="11">
    <source>
        <dbReference type="PIRSR" id="PIRSR605150-3"/>
    </source>
</evidence>
<accession>A0A0D9X059</accession>
<proteinExistence type="predicted"/>
<keyword evidence="7 12" id="KW-0472">Membrane</keyword>